<gene>
    <name evidence="2" type="ORF">HPBE_LOCUS5218</name>
</gene>
<dbReference type="AlphaFoldDB" id="A0A183FFD8"/>
<protein>
    <submittedName>
        <fullName evidence="2 4">Uncharacterized protein</fullName>
    </submittedName>
</protein>
<evidence type="ECO:0000313" key="4">
    <source>
        <dbReference type="WBParaSite" id="HPBE_0000521701-mRNA-1"/>
    </source>
</evidence>
<reference evidence="4" key="2">
    <citation type="submission" date="2019-09" db="UniProtKB">
        <authorList>
            <consortium name="WormBaseParasite"/>
        </authorList>
    </citation>
    <scope>IDENTIFICATION</scope>
</reference>
<feature type="compositionally biased region" description="Polar residues" evidence="1">
    <location>
        <begin position="62"/>
        <end position="71"/>
    </location>
</feature>
<sequence>MPHGAADEAPSPVVAFHSCCEGRMLSVFFGSKAWRDATCEKNDEGAPAPAPDQPERAGGGRLSQQPAVRHT</sequence>
<dbReference type="WBParaSite" id="HPBE_0000521701-mRNA-1">
    <property type="protein sequence ID" value="HPBE_0000521701-mRNA-1"/>
    <property type="gene ID" value="HPBE_0000521701"/>
</dbReference>
<evidence type="ECO:0000313" key="3">
    <source>
        <dbReference type="Proteomes" id="UP000050761"/>
    </source>
</evidence>
<reference evidence="2 3" key="1">
    <citation type="submission" date="2018-11" db="EMBL/GenBank/DDBJ databases">
        <authorList>
            <consortium name="Pathogen Informatics"/>
        </authorList>
    </citation>
    <scope>NUCLEOTIDE SEQUENCE [LARGE SCALE GENOMIC DNA]</scope>
</reference>
<proteinExistence type="predicted"/>
<evidence type="ECO:0000313" key="2">
    <source>
        <dbReference type="EMBL" id="VDO63775.1"/>
    </source>
</evidence>
<accession>A0A3P8AT50</accession>
<keyword evidence="3" id="KW-1185">Reference proteome</keyword>
<dbReference type="EMBL" id="UZAH01025432">
    <property type="protein sequence ID" value="VDO63775.1"/>
    <property type="molecule type" value="Genomic_DNA"/>
</dbReference>
<name>A0A183FFD8_HELPZ</name>
<feature type="region of interest" description="Disordered" evidence="1">
    <location>
        <begin position="40"/>
        <end position="71"/>
    </location>
</feature>
<organism evidence="3 4">
    <name type="scientific">Heligmosomoides polygyrus</name>
    <name type="common">Parasitic roundworm</name>
    <dbReference type="NCBI Taxonomy" id="6339"/>
    <lineage>
        <taxon>Eukaryota</taxon>
        <taxon>Metazoa</taxon>
        <taxon>Ecdysozoa</taxon>
        <taxon>Nematoda</taxon>
        <taxon>Chromadorea</taxon>
        <taxon>Rhabditida</taxon>
        <taxon>Rhabditina</taxon>
        <taxon>Rhabditomorpha</taxon>
        <taxon>Strongyloidea</taxon>
        <taxon>Heligmosomidae</taxon>
        <taxon>Heligmosomoides</taxon>
    </lineage>
</organism>
<accession>A0A183FFD8</accession>
<dbReference type="Proteomes" id="UP000050761">
    <property type="component" value="Unassembled WGS sequence"/>
</dbReference>
<evidence type="ECO:0000256" key="1">
    <source>
        <dbReference type="SAM" id="MobiDB-lite"/>
    </source>
</evidence>